<gene>
    <name evidence="3" type="ORF">CVT24_013350</name>
</gene>
<dbReference type="Gene3D" id="3.40.50.300">
    <property type="entry name" value="P-loop containing nucleotide triphosphate hydrolases"/>
    <property type="match status" value="1"/>
</dbReference>
<accession>A0A409WD94</accession>
<feature type="compositionally biased region" description="Low complexity" evidence="1">
    <location>
        <begin position="405"/>
        <end position="416"/>
    </location>
</feature>
<dbReference type="SUPFAM" id="SSF52540">
    <property type="entry name" value="P-loop containing nucleoside triphosphate hydrolases"/>
    <property type="match status" value="1"/>
</dbReference>
<dbReference type="OrthoDB" id="8954335at2759"/>
<protein>
    <recommendedName>
        <fullName evidence="2">G domain-containing protein</fullName>
    </recommendedName>
</protein>
<dbReference type="InterPro" id="IPR027417">
    <property type="entry name" value="P-loop_NTPase"/>
</dbReference>
<feature type="domain" description="G" evidence="2">
    <location>
        <begin position="46"/>
        <end position="129"/>
    </location>
</feature>
<dbReference type="InParanoid" id="A0A409WD94"/>
<organism evidence="3 4">
    <name type="scientific">Panaeolus cyanescens</name>
    <dbReference type="NCBI Taxonomy" id="181874"/>
    <lineage>
        <taxon>Eukaryota</taxon>
        <taxon>Fungi</taxon>
        <taxon>Dikarya</taxon>
        <taxon>Basidiomycota</taxon>
        <taxon>Agaricomycotina</taxon>
        <taxon>Agaricomycetes</taxon>
        <taxon>Agaricomycetidae</taxon>
        <taxon>Agaricales</taxon>
        <taxon>Agaricineae</taxon>
        <taxon>Galeropsidaceae</taxon>
        <taxon>Panaeolus</taxon>
    </lineage>
</organism>
<evidence type="ECO:0000256" key="1">
    <source>
        <dbReference type="SAM" id="MobiDB-lite"/>
    </source>
</evidence>
<dbReference type="CDD" id="cd00882">
    <property type="entry name" value="Ras_like_GTPase"/>
    <property type="match status" value="1"/>
</dbReference>
<evidence type="ECO:0000259" key="2">
    <source>
        <dbReference type="Pfam" id="PF01926"/>
    </source>
</evidence>
<dbReference type="AlphaFoldDB" id="A0A409WD94"/>
<dbReference type="GO" id="GO:0005525">
    <property type="term" value="F:GTP binding"/>
    <property type="evidence" value="ECO:0007669"/>
    <property type="project" value="InterPro"/>
</dbReference>
<dbReference type="InterPro" id="IPR006073">
    <property type="entry name" value="GTP-bd"/>
</dbReference>
<feature type="compositionally biased region" description="Polar residues" evidence="1">
    <location>
        <begin position="338"/>
        <end position="359"/>
    </location>
</feature>
<feature type="non-terminal residue" evidence="3">
    <location>
        <position position="1"/>
    </location>
</feature>
<keyword evidence="4" id="KW-1185">Reference proteome</keyword>
<dbReference type="Proteomes" id="UP000284842">
    <property type="component" value="Unassembled WGS sequence"/>
</dbReference>
<sequence length="469" mass="52189">CAQDTWQSLRQTTRQHRQSKRLHLSVRLSLNVHILSLYVYDRCHRLAGPTGAGKSSFIEALANDRKLGISKDQLESCTQTVTAYQIVNVHVFGLPIWLLDCPGFSDTSLSDLEIIEMVNSWMKVNNVDYLHGILYFCPVTDTRLPGTRRKTMEMLKALIKSSSSRANADGTEKKGTLTIVTTMWDQVWCERVEKRAQKNFNELKDGDMIAKGAGITKFKNTQESALKVIDNAVDGWRQVYNSPYHNQRVVNGLLKATEHGSFLYKDLISRIEAARQRQLTLQSDLQAGVDDPVLQSLFQKEQEHVEYLLGKYELQLKLFETPPGPQASLSPSAVHINSTTSEAPLDPNTTSLTVSTQPLPQTPDVHSSDSDLVPSSHETADLARDLLPSTPPSPSPNPPQMNINAPQADTAQAEAAMVSSTEPTQPLRASSAGTLDDTGRLASQKPRGWLKALLRRFTGMFRRKRASRD</sequence>
<name>A0A409WD94_9AGAR</name>
<dbReference type="Pfam" id="PF01926">
    <property type="entry name" value="MMR_HSR1"/>
    <property type="match status" value="1"/>
</dbReference>
<evidence type="ECO:0000313" key="3">
    <source>
        <dbReference type="EMBL" id="PPQ76456.1"/>
    </source>
</evidence>
<evidence type="ECO:0000313" key="4">
    <source>
        <dbReference type="Proteomes" id="UP000284842"/>
    </source>
</evidence>
<feature type="region of interest" description="Disordered" evidence="1">
    <location>
        <begin position="338"/>
        <end position="446"/>
    </location>
</feature>
<proteinExistence type="predicted"/>
<dbReference type="EMBL" id="NHTK01005570">
    <property type="protein sequence ID" value="PPQ76456.1"/>
    <property type="molecule type" value="Genomic_DNA"/>
</dbReference>
<feature type="compositionally biased region" description="Polar residues" evidence="1">
    <location>
        <begin position="418"/>
        <end position="433"/>
    </location>
</feature>
<comment type="caution">
    <text evidence="3">The sequence shown here is derived from an EMBL/GenBank/DDBJ whole genome shotgun (WGS) entry which is preliminary data.</text>
</comment>
<feature type="compositionally biased region" description="Pro residues" evidence="1">
    <location>
        <begin position="389"/>
        <end position="399"/>
    </location>
</feature>
<reference evidence="3 4" key="1">
    <citation type="journal article" date="2018" name="Evol. Lett.">
        <title>Horizontal gene cluster transfer increased hallucinogenic mushroom diversity.</title>
        <authorList>
            <person name="Reynolds H.T."/>
            <person name="Vijayakumar V."/>
            <person name="Gluck-Thaler E."/>
            <person name="Korotkin H.B."/>
            <person name="Matheny P.B."/>
            <person name="Slot J.C."/>
        </authorList>
    </citation>
    <scope>NUCLEOTIDE SEQUENCE [LARGE SCALE GENOMIC DNA]</scope>
    <source>
        <strain evidence="3 4">2629</strain>
    </source>
</reference>